<dbReference type="Gene3D" id="3.30.465.10">
    <property type="match status" value="1"/>
</dbReference>
<feature type="domain" description="FAD-binding PCMH-type" evidence="5">
    <location>
        <begin position="17"/>
        <end position="195"/>
    </location>
</feature>
<dbReference type="InterPro" id="IPR016169">
    <property type="entry name" value="FAD-bd_PCMH_sub2"/>
</dbReference>
<dbReference type="InterPro" id="IPR004113">
    <property type="entry name" value="FAD-bd_oxidored_4_C"/>
</dbReference>
<dbReference type="InterPro" id="IPR016166">
    <property type="entry name" value="FAD-bd_PCMH"/>
</dbReference>
<dbReference type="InterPro" id="IPR006094">
    <property type="entry name" value="Oxid_FAD_bind_N"/>
</dbReference>
<keyword evidence="3" id="KW-0274">FAD</keyword>
<dbReference type="InterPro" id="IPR051914">
    <property type="entry name" value="FAD-linked_OxidoTrans_Type4"/>
</dbReference>
<dbReference type="Pfam" id="PF02913">
    <property type="entry name" value="FAD-oxidase_C"/>
    <property type="match status" value="1"/>
</dbReference>
<dbReference type="InterPro" id="IPR036318">
    <property type="entry name" value="FAD-bd_PCMH-like_sf"/>
</dbReference>
<evidence type="ECO:0000256" key="3">
    <source>
        <dbReference type="ARBA" id="ARBA00022827"/>
    </source>
</evidence>
<evidence type="ECO:0000256" key="2">
    <source>
        <dbReference type="ARBA" id="ARBA00022630"/>
    </source>
</evidence>
<dbReference type="Pfam" id="PF01565">
    <property type="entry name" value="FAD_binding_4"/>
    <property type="match status" value="1"/>
</dbReference>
<evidence type="ECO:0000256" key="4">
    <source>
        <dbReference type="ARBA" id="ARBA00023002"/>
    </source>
</evidence>
<protein>
    <submittedName>
        <fullName evidence="6">FAD-binding oxidoreductase</fullName>
    </submittedName>
</protein>
<keyword evidence="7" id="KW-1185">Reference proteome</keyword>
<dbReference type="InterPro" id="IPR016164">
    <property type="entry name" value="FAD-linked_Oxase-like_C"/>
</dbReference>
<dbReference type="SUPFAM" id="SSF56176">
    <property type="entry name" value="FAD-binding/transporter-associated domain-like"/>
    <property type="match status" value="1"/>
</dbReference>
<reference evidence="6 7" key="1">
    <citation type="submission" date="2021-03" db="EMBL/GenBank/DDBJ databases">
        <title>Enterococcal diversity collection.</title>
        <authorList>
            <person name="Gilmore M.S."/>
            <person name="Schwartzman J."/>
            <person name="Van Tyne D."/>
            <person name="Martin M."/>
            <person name="Earl A.M."/>
            <person name="Manson A.L."/>
            <person name="Straub T."/>
            <person name="Salamzade R."/>
            <person name="Saavedra J."/>
            <person name="Lebreton F."/>
            <person name="Prichula J."/>
            <person name="Schaufler K."/>
            <person name="Gaca A."/>
            <person name="Sgardioli B."/>
            <person name="Wagenaar J."/>
            <person name="Strong T."/>
        </authorList>
    </citation>
    <scope>NUCLEOTIDE SEQUENCE [LARGE SCALE GENOMIC DNA]</scope>
    <source>
        <strain evidence="6 7">MJM12</strain>
    </source>
</reference>
<dbReference type="EMBL" id="JAFLVT010000001">
    <property type="protein sequence ID" value="MBO0448085.1"/>
    <property type="molecule type" value="Genomic_DNA"/>
</dbReference>
<dbReference type="RefSeq" id="WP_206902292.1">
    <property type="nucleotide sequence ID" value="NZ_JAFLVT010000001.1"/>
</dbReference>
<organism evidence="6 7">
    <name type="scientific">Candidatus Enterococcus myersii</name>
    <dbReference type="NCBI Taxonomy" id="2815322"/>
    <lineage>
        <taxon>Bacteria</taxon>
        <taxon>Bacillati</taxon>
        <taxon>Bacillota</taxon>
        <taxon>Bacilli</taxon>
        <taxon>Lactobacillales</taxon>
        <taxon>Enterococcaceae</taxon>
        <taxon>Enterococcus</taxon>
    </lineage>
</organism>
<dbReference type="PROSITE" id="PS51387">
    <property type="entry name" value="FAD_PCMH"/>
    <property type="match status" value="1"/>
</dbReference>
<comment type="cofactor">
    <cofactor evidence="1">
        <name>FAD</name>
        <dbReference type="ChEBI" id="CHEBI:57692"/>
    </cofactor>
</comment>
<evidence type="ECO:0000313" key="6">
    <source>
        <dbReference type="EMBL" id="MBO0448085.1"/>
    </source>
</evidence>
<dbReference type="PANTHER" id="PTHR42934">
    <property type="entry name" value="GLYCOLATE OXIDASE SUBUNIT GLCD"/>
    <property type="match status" value="1"/>
</dbReference>
<sequence>MYKKVPAAYLQNKVTGEIGNAAGIFYPTNTAEVVACIKDAASKQQKIITVGGYTGLTGATFAKQEEFLLCLKEMQQIIKLDKQTLTLTVEAGVTLQAIQDYLAPTPYFYAPDPGSKAATIGGTAATNAGGMRALKYGVTRDNIRGMEVVLADGSIVFVGGLNNKDSSGYDLKDLFIGSEGTLGVITQLQLKLRVKPATSRSLLIGFNNLTDLAPVVYQILASTITPAALEFFEKSGLKYAADFLKIPMPTMTGTAFLLLTVDGSNAECLNQIESLKKLLEEADITTFKIFTTQEANLIWQLRGAIVSGVEASSQQEPLDIVVPINQITDTIVYMKKLTETLGLDGVFFGHAGDGNIHACIMRQNLADTLWQEQLATFLNQLYEKIAAIGGLPSAEHGIGLLKKKYFMKNLPSEKLGLMRQLKTALDPNAILNPNKIFD</sequence>
<evidence type="ECO:0000259" key="5">
    <source>
        <dbReference type="PROSITE" id="PS51387"/>
    </source>
</evidence>
<evidence type="ECO:0000313" key="7">
    <source>
        <dbReference type="Proteomes" id="UP000664256"/>
    </source>
</evidence>
<dbReference type="PANTHER" id="PTHR42934:SF2">
    <property type="entry name" value="GLYCOLATE OXIDASE SUBUNIT GLCD"/>
    <property type="match status" value="1"/>
</dbReference>
<keyword evidence="4" id="KW-0560">Oxidoreductase</keyword>
<dbReference type="InterPro" id="IPR016171">
    <property type="entry name" value="Vanillyl_alc_oxidase_C-sub2"/>
</dbReference>
<comment type="caution">
    <text evidence="6">The sequence shown here is derived from an EMBL/GenBank/DDBJ whole genome shotgun (WGS) entry which is preliminary data.</text>
</comment>
<keyword evidence="2" id="KW-0285">Flavoprotein</keyword>
<proteinExistence type="predicted"/>
<gene>
    <name evidence="6" type="ORF">JZO76_00890</name>
</gene>
<dbReference type="Gene3D" id="1.10.45.10">
    <property type="entry name" value="Vanillyl-alcohol Oxidase, Chain A, domain 4"/>
    <property type="match status" value="1"/>
</dbReference>
<dbReference type="Gene3D" id="3.30.70.2740">
    <property type="match status" value="1"/>
</dbReference>
<name>A0ABS3H3Q6_9ENTE</name>
<evidence type="ECO:0000256" key="1">
    <source>
        <dbReference type="ARBA" id="ARBA00001974"/>
    </source>
</evidence>
<accession>A0ABS3H3Q6</accession>
<dbReference type="Proteomes" id="UP000664256">
    <property type="component" value="Unassembled WGS sequence"/>
</dbReference>
<dbReference type="SUPFAM" id="SSF55103">
    <property type="entry name" value="FAD-linked oxidases, C-terminal domain"/>
    <property type="match status" value="1"/>
</dbReference>